<protein>
    <submittedName>
        <fullName evidence="4">Ankyrin repeat-containing domain protein</fullName>
    </submittedName>
</protein>
<dbReference type="GeneID" id="98161231"/>
<name>A0ABR4K413_9EURO</name>
<evidence type="ECO:0000313" key="5">
    <source>
        <dbReference type="Proteomes" id="UP001610444"/>
    </source>
</evidence>
<evidence type="ECO:0000256" key="1">
    <source>
        <dbReference type="ARBA" id="ARBA00022737"/>
    </source>
</evidence>
<dbReference type="EMBL" id="JBFXLR010000030">
    <property type="protein sequence ID" value="KAL2847053.1"/>
    <property type="molecule type" value="Genomic_DNA"/>
</dbReference>
<evidence type="ECO:0000256" key="2">
    <source>
        <dbReference type="ARBA" id="ARBA00023043"/>
    </source>
</evidence>
<dbReference type="SUPFAM" id="SSF48403">
    <property type="entry name" value="Ankyrin repeat"/>
    <property type="match status" value="1"/>
</dbReference>
<keyword evidence="1" id="KW-0677">Repeat</keyword>
<dbReference type="PANTHER" id="PTHR24198:SF165">
    <property type="entry name" value="ANKYRIN REPEAT-CONTAINING PROTEIN-RELATED"/>
    <property type="match status" value="1"/>
</dbReference>
<feature type="repeat" description="ANK" evidence="3">
    <location>
        <begin position="661"/>
        <end position="693"/>
    </location>
</feature>
<gene>
    <name evidence="4" type="ORF">BJX68DRAFT_268354</name>
</gene>
<comment type="caution">
    <text evidence="4">The sequence shown here is derived from an EMBL/GenBank/DDBJ whole genome shotgun (WGS) entry which is preliminary data.</text>
</comment>
<dbReference type="Gene3D" id="1.25.40.20">
    <property type="entry name" value="Ankyrin repeat-containing domain"/>
    <property type="match status" value="1"/>
</dbReference>
<sequence length="775" mass="85533">MSTFTTVFPSALSDLLALKTTSPVLDDAIQALGAMSASRLGTVGVRGEVVHLQVVGTHFYQRAMSTLRVSLSDKCHVRGDDVLWATFLLGLFELLCEGSGDGYISHVFYGTSMLLQLVTPSSSMSPLRRAFYDIFRVSNLASIPTGTSSEQGLLESIGGDHNVDDRHFRVQLTVRVPQILISSGNPDSSPIADSSRNTISRIPEAERATNPSVMCLAVDGQRLQQTICAWHDHALAYLSQENHQATNIDLALLKYHALLLFLSGGTHDSFPNWTNLPGPALTQSETSDHVTLILDLSERILRHGSAPGILLFFPLTIAGCRTRREDQRVRIRILSLLDRVLCSGFGTAKRVRETILQCWSRRDAEDRVRIEPVQSLQGGSEVPPRAPLMRCAPDLLERTAYGLTTTKRFVEPVLPAHPLCLAVQGGHTDVVEFLLDQKGCDVDMVDPERFSLLELAVIHGHVHLVEGLLCRGASQLLRPLVNGCPIQIAVKLEKLAMVHLLWEHGSFLLWCRQAELMSAFGCAITRRNIEAIHTLLGYGVGVNVRFAQQSNEFITPLQMAVETGDAELVELFLAAGACPRYTVSATGCALVRAVKNHNERIASLVIGGSSCMQKTTALGFAAEQEDGHMVRFLLAHGTHPDFDDLEYEEAHPLMGYADTRRFASPLARAVNAGHAHSVRLLVERGADVNVPFQGFQKSRSFRQTGCVFQLAMDLDHEDIVSFLREHGAQEEVENYANRVWRLRMEEAMAPNAREARRKRLRRHMGVNRCTGSNPG</sequence>
<dbReference type="InterPro" id="IPR002110">
    <property type="entry name" value="Ankyrin_rpt"/>
</dbReference>
<accession>A0ABR4K413</accession>
<keyword evidence="2 3" id="KW-0040">ANK repeat</keyword>
<keyword evidence="5" id="KW-1185">Reference proteome</keyword>
<evidence type="ECO:0000256" key="3">
    <source>
        <dbReference type="PROSITE-ProRule" id="PRU00023"/>
    </source>
</evidence>
<dbReference type="InterPro" id="IPR036770">
    <property type="entry name" value="Ankyrin_rpt-contain_sf"/>
</dbReference>
<dbReference type="PROSITE" id="PS50088">
    <property type="entry name" value="ANK_REPEAT"/>
    <property type="match status" value="2"/>
</dbReference>
<dbReference type="RefSeq" id="XP_070897500.1">
    <property type="nucleotide sequence ID" value="XM_071046067.1"/>
</dbReference>
<feature type="repeat" description="ANK" evidence="3">
    <location>
        <begin position="552"/>
        <end position="577"/>
    </location>
</feature>
<dbReference type="PROSITE" id="PS50297">
    <property type="entry name" value="ANK_REP_REGION"/>
    <property type="match status" value="2"/>
</dbReference>
<dbReference type="PANTHER" id="PTHR24198">
    <property type="entry name" value="ANKYRIN REPEAT AND PROTEIN KINASE DOMAIN-CONTAINING PROTEIN"/>
    <property type="match status" value="1"/>
</dbReference>
<organism evidence="4 5">
    <name type="scientific">Aspergillus pseudodeflectus</name>
    <dbReference type="NCBI Taxonomy" id="176178"/>
    <lineage>
        <taxon>Eukaryota</taxon>
        <taxon>Fungi</taxon>
        <taxon>Dikarya</taxon>
        <taxon>Ascomycota</taxon>
        <taxon>Pezizomycotina</taxon>
        <taxon>Eurotiomycetes</taxon>
        <taxon>Eurotiomycetidae</taxon>
        <taxon>Eurotiales</taxon>
        <taxon>Aspergillaceae</taxon>
        <taxon>Aspergillus</taxon>
        <taxon>Aspergillus subgen. Nidulantes</taxon>
    </lineage>
</organism>
<dbReference type="Pfam" id="PF12796">
    <property type="entry name" value="Ank_2"/>
    <property type="match status" value="2"/>
</dbReference>
<dbReference type="InterPro" id="IPR021858">
    <property type="entry name" value="Fun_TF"/>
</dbReference>
<dbReference type="Pfam" id="PF11951">
    <property type="entry name" value="Fungal_trans_2"/>
    <property type="match status" value="1"/>
</dbReference>
<evidence type="ECO:0000313" key="4">
    <source>
        <dbReference type="EMBL" id="KAL2847053.1"/>
    </source>
</evidence>
<dbReference type="Proteomes" id="UP001610444">
    <property type="component" value="Unassembled WGS sequence"/>
</dbReference>
<proteinExistence type="predicted"/>
<dbReference type="SMART" id="SM00248">
    <property type="entry name" value="ANK"/>
    <property type="match status" value="6"/>
</dbReference>
<reference evidence="4 5" key="1">
    <citation type="submission" date="2024-07" db="EMBL/GenBank/DDBJ databases">
        <title>Section-level genome sequencing and comparative genomics of Aspergillus sections Usti and Cavernicolus.</title>
        <authorList>
            <consortium name="Lawrence Berkeley National Laboratory"/>
            <person name="Nybo J.L."/>
            <person name="Vesth T.C."/>
            <person name="Theobald S."/>
            <person name="Frisvad J.C."/>
            <person name="Larsen T.O."/>
            <person name="Kjaerboelling I."/>
            <person name="Rothschild-Mancinelli K."/>
            <person name="Lyhne E.K."/>
            <person name="Kogle M.E."/>
            <person name="Barry K."/>
            <person name="Clum A."/>
            <person name="Na H."/>
            <person name="Ledsgaard L."/>
            <person name="Lin J."/>
            <person name="Lipzen A."/>
            <person name="Kuo A."/>
            <person name="Riley R."/>
            <person name="Mondo S."/>
            <person name="LaButti K."/>
            <person name="Haridas S."/>
            <person name="Pangalinan J."/>
            <person name="Salamov A.A."/>
            <person name="Simmons B.A."/>
            <person name="Magnuson J.K."/>
            <person name="Chen J."/>
            <person name="Drula E."/>
            <person name="Henrissat B."/>
            <person name="Wiebenga A."/>
            <person name="Lubbers R.J."/>
            <person name="Gomes A.C."/>
            <person name="Macurrencykelacurrency M.R."/>
            <person name="Stajich J."/>
            <person name="Grigoriev I.V."/>
            <person name="Mortensen U.H."/>
            <person name="De vries R.P."/>
            <person name="Baker S.E."/>
            <person name="Andersen M.R."/>
        </authorList>
    </citation>
    <scope>NUCLEOTIDE SEQUENCE [LARGE SCALE GENOMIC DNA]</scope>
    <source>
        <strain evidence="4 5">CBS 756.74</strain>
    </source>
</reference>